<name>A0A1V4HLG9_9BACL</name>
<protein>
    <recommendedName>
        <fullName evidence="9">RNA polymerase</fullName>
    </recommendedName>
</protein>
<dbReference type="PANTHER" id="PTHR43133:SF51">
    <property type="entry name" value="RNA POLYMERASE SIGMA FACTOR"/>
    <property type="match status" value="1"/>
</dbReference>
<evidence type="ECO:0000256" key="4">
    <source>
        <dbReference type="ARBA" id="ARBA00023163"/>
    </source>
</evidence>
<comment type="similarity">
    <text evidence="1">Belongs to the sigma-70 factor family. ECF subfamily.</text>
</comment>
<keyword evidence="8" id="KW-1185">Reference proteome</keyword>
<dbReference type="RefSeq" id="WP_079412078.1">
    <property type="nucleotide sequence ID" value="NZ_MBTG01000010.1"/>
</dbReference>
<gene>
    <name evidence="7" type="ORF">BC351_23475</name>
</gene>
<dbReference type="OrthoDB" id="9782703at2"/>
<dbReference type="InterPro" id="IPR014284">
    <property type="entry name" value="RNA_pol_sigma-70_dom"/>
</dbReference>
<reference evidence="8" key="1">
    <citation type="submission" date="2016-07" db="EMBL/GenBank/DDBJ databases">
        <authorList>
            <person name="Florea S."/>
            <person name="Webb J.S."/>
            <person name="Jaromczyk J."/>
            <person name="Schardl C.L."/>
        </authorList>
    </citation>
    <scope>NUCLEOTIDE SEQUENCE [LARGE SCALE GENOMIC DNA]</scope>
    <source>
        <strain evidence="8">CY1</strain>
    </source>
</reference>
<dbReference type="GO" id="GO:0003677">
    <property type="term" value="F:DNA binding"/>
    <property type="evidence" value="ECO:0007669"/>
    <property type="project" value="InterPro"/>
</dbReference>
<comment type="caution">
    <text evidence="7">The sequence shown here is derived from an EMBL/GenBank/DDBJ whole genome shotgun (WGS) entry which is preliminary data.</text>
</comment>
<dbReference type="STRING" id="1469647.BC351_23475"/>
<accession>A0A1V4HLG9</accession>
<dbReference type="InterPro" id="IPR013324">
    <property type="entry name" value="RNA_pol_sigma_r3/r4-like"/>
</dbReference>
<dbReference type="NCBIfam" id="TIGR02937">
    <property type="entry name" value="sigma70-ECF"/>
    <property type="match status" value="1"/>
</dbReference>
<dbReference type="InterPro" id="IPR013249">
    <property type="entry name" value="RNA_pol_sigma70_r4_t2"/>
</dbReference>
<evidence type="ECO:0000313" key="7">
    <source>
        <dbReference type="EMBL" id="OPH58329.1"/>
    </source>
</evidence>
<evidence type="ECO:0000313" key="8">
    <source>
        <dbReference type="Proteomes" id="UP000190626"/>
    </source>
</evidence>
<keyword evidence="4" id="KW-0804">Transcription</keyword>
<keyword evidence="3" id="KW-0731">Sigma factor</keyword>
<dbReference type="InterPro" id="IPR039425">
    <property type="entry name" value="RNA_pol_sigma-70-like"/>
</dbReference>
<organism evidence="7 8">
    <name type="scientific">Paenibacillus ferrarius</name>
    <dbReference type="NCBI Taxonomy" id="1469647"/>
    <lineage>
        <taxon>Bacteria</taxon>
        <taxon>Bacillati</taxon>
        <taxon>Bacillota</taxon>
        <taxon>Bacilli</taxon>
        <taxon>Bacillales</taxon>
        <taxon>Paenibacillaceae</taxon>
        <taxon>Paenibacillus</taxon>
    </lineage>
</organism>
<evidence type="ECO:0000256" key="2">
    <source>
        <dbReference type="ARBA" id="ARBA00023015"/>
    </source>
</evidence>
<evidence type="ECO:0000256" key="1">
    <source>
        <dbReference type="ARBA" id="ARBA00010641"/>
    </source>
</evidence>
<dbReference type="InterPro" id="IPR036388">
    <property type="entry name" value="WH-like_DNA-bd_sf"/>
</dbReference>
<evidence type="ECO:0008006" key="9">
    <source>
        <dbReference type="Google" id="ProtNLM"/>
    </source>
</evidence>
<evidence type="ECO:0000256" key="3">
    <source>
        <dbReference type="ARBA" id="ARBA00023082"/>
    </source>
</evidence>
<sequence length="175" mass="20488">MLEQWVRQAQSGDQDAFVRFVREVEQTLYAVARAMLNSDEDCADAIQEAILKAYRSLGALQEPVYAKTWFTRIVINECNRILNNRKKVVILQKINSRRNQLDEDYKEIELREIVDQLEQPLRTLIILYYYEDMSLSQIADLLEIPEGTVKSRLHRARAELADLLNNSEERSTCHE</sequence>
<dbReference type="Gene3D" id="1.10.1740.10">
    <property type="match status" value="1"/>
</dbReference>
<dbReference type="Proteomes" id="UP000190626">
    <property type="component" value="Unassembled WGS sequence"/>
</dbReference>
<dbReference type="InterPro" id="IPR007627">
    <property type="entry name" value="RNA_pol_sigma70_r2"/>
</dbReference>
<dbReference type="PANTHER" id="PTHR43133">
    <property type="entry name" value="RNA POLYMERASE ECF-TYPE SIGMA FACTO"/>
    <property type="match status" value="1"/>
</dbReference>
<evidence type="ECO:0000259" key="6">
    <source>
        <dbReference type="Pfam" id="PF08281"/>
    </source>
</evidence>
<dbReference type="AlphaFoldDB" id="A0A1V4HLG9"/>
<dbReference type="SUPFAM" id="SSF88946">
    <property type="entry name" value="Sigma2 domain of RNA polymerase sigma factors"/>
    <property type="match status" value="1"/>
</dbReference>
<dbReference type="GO" id="GO:0016987">
    <property type="term" value="F:sigma factor activity"/>
    <property type="evidence" value="ECO:0007669"/>
    <property type="project" value="UniProtKB-KW"/>
</dbReference>
<dbReference type="EMBL" id="MBTG01000010">
    <property type="protein sequence ID" value="OPH58329.1"/>
    <property type="molecule type" value="Genomic_DNA"/>
</dbReference>
<dbReference type="Gene3D" id="1.10.10.10">
    <property type="entry name" value="Winged helix-like DNA-binding domain superfamily/Winged helix DNA-binding domain"/>
    <property type="match status" value="1"/>
</dbReference>
<dbReference type="GO" id="GO:0006352">
    <property type="term" value="P:DNA-templated transcription initiation"/>
    <property type="evidence" value="ECO:0007669"/>
    <property type="project" value="InterPro"/>
</dbReference>
<dbReference type="Pfam" id="PF08281">
    <property type="entry name" value="Sigma70_r4_2"/>
    <property type="match status" value="1"/>
</dbReference>
<feature type="domain" description="RNA polymerase sigma factor 70 region 4 type 2" evidence="6">
    <location>
        <begin position="109"/>
        <end position="160"/>
    </location>
</feature>
<proteinExistence type="inferred from homology"/>
<dbReference type="InterPro" id="IPR013325">
    <property type="entry name" value="RNA_pol_sigma_r2"/>
</dbReference>
<keyword evidence="2" id="KW-0805">Transcription regulation</keyword>
<dbReference type="SUPFAM" id="SSF88659">
    <property type="entry name" value="Sigma3 and sigma4 domains of RNA polymerase sigma factors"/>
    <property type="match status" value="1"/>
</dbReference>
<dbReference type="Pfam" id="PF04542">
    <property type="entry name" value="Sigma70_r2"/>
    <property type="match status" value="1"/>
</dbReference>
<evidence type="ECO:0000259" key="5">
    <source>
        <dbReference type="Pfam" id="PF04542"/>
    </source>
</evidence>
<dbReference type="CDD" id="cd06171">
    <property type="entry name" value="Sigma70_r4"/>
    <property type="match status" value="1"/>
</dbReference>
<feature type="domain" description="RNA polymerase sigma-70 region 2" evidence="5">
    <location>
        <begin position="21"/>
        <end position="86"/>
    </location>
</feature>